<proteinExistence type="predicted"/>
<dbReference type="Gene3D" id="3.10.100.10">
    <property type="entry name" value="Mannose-Binding Protein A, subunit A"/>
    <property type="match status" value="1"/>
</dbReference>
<feature type="non-terminal residue" evidence="1">
    <location>
        <position position="120"/>
    </location>
</feature>
<dbReference type="SUPFAM" id="SSF56436">
    <property type="entry name" value="C-type lectin-like"/>
    <property type="match status" value="1"/>
</dbReference>
<dbReference type="InterPro" id="IPR016187">
    <property type="entry name" value="CTDL_fold"/>
</dbReference>
<organism evidence="1">
    <name type="scientific">Homalodisca liturata</name>
    <dbReference type="NCBI Taxonomy" id="320908"/>
    <lineage>
        <taxon>Eukaryota</taxon>
        <taxon>Metazoa</taxon>
        <taxon>Ecdysozoa</taxon>
        <taxon>Arthropoda</taxon>
        <taxon>Hexapoda</taxon>
        <taxon>Insecta</taxon>
        <taxon>Pterygota</taxon>
        <taxon>Neoptera</taxon>
        <taxon>Paraneoptera</taxon>
        <taxon>Hemiptera</taxon>
        <taxon>Auchenorrhyncha</taxon>
        <taxon>Membracoidea</taxon>
        <taxon>Cicadellidae</taxon>
        <taxon>Cicadellinae</taxon>
        <taxon>Proconiini</taxon>
        <taxon>Homalodisca</taxon>
    </lineage>
</organism>
<reference evidence="1" key="1">
    <citation type="submission" date="2015-11" db="EMBL/GenBank/DDBJ databases">
        <title>De novo transcriptome assembly of four potential Pierce s Disease insect vectors from Arizona vineyards.</title>
        <authorList>
            <person name="Tassone E.E."/>
        </authorList>
    </citation>
    <scope>NUCLEOTIDE SEQUENCE</scope>
</reference>
<gene>
    <name evidence="1" type="ORF">g.27671</name>
</gene>
<sequence length="120" mass="14021">KFPNVFVKDIDSGRVAGHVGTEHCRPCTPCEVCQPRQVEVAKLKECKKIYFIIYKRSSWYEAMDECKKHGQQLVTINNIEEWNEVQREITLKKPDNLPHTYWTAGMSINSDSFVWASTWK</sequence>
<protein>
    <recommendedName>
        <fullName evidence="2">C-type lectin domain-containing protein</fullName>
    </recommendedName>
</protein>
<accession>A0A1B6I5Q1</accession>
<name>A0A1B6I5Q1_9HEMI</name>
<feature type="non-terminal residue" evidence="1">
    <location>
        <position position="1"/>
    </location>
</feature>
<dbReference type="CDD" id="cd00037">
    <property type="entry name" value="CLECT"/>
    <property type="match status" value="1"/>
</dbReference>
<dbReference type="InterPro" id="IPR016186">
    <property type="entry name" value="C-type_lectin-like/link_sf"/>
</dbReference>
<dbReference type="AlphaFoldDB" id="A0A1B6I5Q1"/>
<evidence type="ECO:0000313" key="1">
    <source>
        <dbReference type="EMBL" id="JAS82225.1"/>
    </source>
</evidence>
<evidence type="ECO:0008006" key="2">
    <source>
        <dbReference type="Google" id="ProtNLM"/>
    </source>
</evidence>
<dbReference type="EMBL" id="GECU01025481">
    <property type="protein sequence ID" value="JAS82225.1"/>
    <property type="molecule type" value="Transcribed_RNA"/>
</dbReference>